<sequence>MSVQKKQIILNEIAFWKQNKLLPEHYCDFLTALYAQGEKEEIEVNNQAVLEKEKKKASLKMNGVIFLIGLITLAILTALLTMTSNILPIIFAGVAVILFVYIAIKLAKNNSLLTPLLFVFSALLLLGVTFKIWEAYFISEPNILLFMIIANCILWLLSGVFLKLIYFTISGIVGIIFILVYIAYIYIV</sequence>
<keyword evidence="1" id="KW-0812">Transmembrane</keyword>
<dbReference type="RefSeq" id="WP_191696858.1">
    <property type="nucleotide sequence ID" value="NZ_JACSQO010000002.1"/>
</dbReference>
<feature type="transmembrane region" description="Helical" evidence="1">
    <location>
        <begin position="61"/>
        <end position="80"/>
    </location>
</feature>
<evidence type="ECO:0000256" key="1">
    <source>
        <dbReference type="SAM" id="Phobius"/>
    </source>
</evidence>
<gene>
    <name evidence="2" type="ORF">H9650_06925</name>
</gene>
<reference evidence="2 3" key="1">
    <citation type="submission" date="2020-08" db="EMBL/GenBank/DDBJ databases">
        <title>A Genomic Blueprint of the Chicken Gut Microbiome.</title>
        <authorList>
            <person name="Gilroy R."/>
            <person name="Ravi A."/>
            <person name="Getino M."/>
            <person name="Pursley I."/>
            <person name="Horton D.L."/>
            <person name="Alikhan N.-F."/>
            <person name="Baker D."/>
            <person name="Gharbi K."/>
            <person name="Hall N."/>
            <person name="Watson M."/>
            <person name="Adriaenssens E.M."/>
            <person name="Foster-Nyarko E."/>
            <person name="Jarju S."/>
            <person name="Secka A."/>
            <person name="Antonio M."/>
            <person name="Oren A."/>
            <person name="Chaudhuri R."/>
            <person name="La Ragione R.M."/>
            <person name="Hildebrand F."/>
            <person name="Pallen M.J."/>
        </authorList>
    </citation>
    <scope>NUCLEOTIDE SEQUENCE [LARGE SCALE GENOMIC DNA]</scope>
    <source>
        <strain evidence="2 3">Sa2BUA9</strain>
    </source>
</reference>
<protein>
    <recommendedName>
        <fullName evidence="4">DUF1700 domain-containing protein</fullName>
    </recommendedName>
</protein>
<accession>A0ABR8R7T1</accession>
<evidence type="ECO:0000313" key="2">
    <source>
        <dbReference type="EMBL" id="MBD7943849.1"/>
    </source>
</evidence>
<organism evidence="2 3">
    <name type="scientific">Psychrobacillus faecigallinarum</name>
    <dbReference type="NCBI Taxonomy" id="2762235"/>
    <lineage>
        <taxon>Bacteria</taxon>
        <taxon>Bacillati</taxon>
        <taxon>Bacillota</taxon>
        <taxon>Bacilli</taxon>
        <taxon>Bacillales</taxon>
        <taxon>Bacillaceae</taxon>
        <taxon>Psychrobacillus</taxon>
    </lineage>
</organism>
<name>A0ABR8R7T1_9BACI</name>
<dbReference type="Proteomes" id="UP000640786">
    <property type="component" value="Unassembled WGS sequence"/>
</dbReference>
<keyword evidence="1" id="KW-1133">Transmembrane helix</keyword>
<feature type="transmembrane region" description="Helical" evidence="1">
    <location>
        <begin position="136"/>
        <end position="157"/>
    </location>
</feature>
<feature type="transmembrane region" description="Helical" evidence="1">
    <location>
        <begin position="111"/>
        <end position="130"/>
    </location>
</feature>
<keyword evidence="3" id="KW-1185">Reference proteome</keyword>
<proteinExistence type="predicted"/>
<comment type="caution">
    <text evidence="2">The sequence shown here is derived from an EMBL/GenBank/DDBJ whole genome shotgun (WGS) entry which is preliminary data.</text>
</comment>
<feature type="transmembrane region" description="Helical" evidence="1">
    <location>
        <begin position="86"/>
        <end position="104"/>
    </location>
</feature>
<dbReference type="EMBL" id="JACSQO010000002">
    <property type="protein sequence ID" value="MBD7943849.1"/>
    <property type="molecule type" value="Genomic_DNA"/>
</dbReference>
<evidence type="ECO:0000313" key="3">
    <source>
        <dbReference type="Proteomes" id="UP000640786"/>
    </source>
</evidence>
<feature type="transmembrane region" description="Helical" evidence="1">
    <location>
        <begin position="164"/>
        <end position="187"/>
    </location>
</feature>
<keyword evidence="1" id="KW-0472">Membrane</keyword>
<evidence type="ECO:0008006" key="4">
    <source>
        <dbReference type="Google" id="ProtNLM"/>
    </source>
</evidence>